<reference evidence="3 4" key="1">
    <citation type="submission" date="2017-02" db="EMBL/GenBank/DDBJ databases">
        <title>The new phylogeny of genus Mycobacterium.</title>
        <authorList>
            <person name="Tortoli E."/>
            <person name="Trovato A."/>
            <person name="Cirillo D.M."/>
        </authorList>
    </citation>
    <scope>NUCLEOTIDE SEQUENCE [LARGE SCALE GENOMIC DNA]</scope>
    <source>
        <strain evidence="3 4">DSM 45057</strain>
    </source>
</reference>
<dbReference type="SUPFAM" id="SSF52038">
    <property type="entry name" value="Barstar-related"/>
    <property type="match status" value="1"/>
</dbReference>
<dbReference type="EMBL" id="MVHE01000010">
    <property type="protein sequence ID" value="ORA22436.1"/>
    <property type="molecule type" value="Genomic_DNA"/>
</dbReference>
<accession>A0A1W9ZY78</accession>
<sequence length="169" mass="18715">MTQNVNLEEFVSQAAHYGPCVGAYPQLSSPLVSPDGVEARMVDGARAKTRAALFDVFAEVWHFPSWFGRNMDAFDAFMRDLDTMVNTATGRPPARGYLTVVTDAHLLLIDQPEAFSWFATCMPFYRDYYRDEASPAAAFGLLLAAPADQLDAVRERWLTVGIDVATVTL</sequence>
<evidence type="ECO:0000313" key="4">
    <source>
        <dbReference type="Proteomes" id="UP000192284"/>
    </source>
</evidence>
<comment type="similarity">
    <text evidence="1">Belongs to the barstar family.</text>
</comment>
<evidence type="ECO:0000259" key="2">
    <source>
        <dbReference type="Pfam" id="PF01337"/>
    </source>
</evidence>
<dbReference type="OrthoDB" id="5184890at2"/>
<dbReference type="AlphaFoldDB" id="A0A1W9ZY78"/>
<dbReference type="Proteomes" id="UP000192284">
    <property type="component" value="Unassembled WGS sequence"/>
</dbReference>
<protein>
    <recommendedName>
        <fullName evidence="2">Barstar (barnase inhibitor) domain-containing protein</fullName>
    </recommendedName>
</protein>
<dbReference type="RefSeq" id="WP_083112901.1">
    <property type="nucleotide sequence ID" value="NZ_JACKTS010000037.1"/>
</dbReference>
<evidence type="ECO:0000256" key="1">
    <source>
        <dbReference type="ARBA" id="ARBA00006845"/>
    </source>
</evidence>
<proteinExistence type="inferred from homology"/>
<evidence type="ECO:0000313" key="3">
    <source>
        <dbReference type="EMBL" id="ORA22436.1"/>
    </source>
</evidence>
<comment type="caution">
    <text evidence="3">The sequence shown here is derived from an EMBL/GenBank/DDBJ whole genome shotgun (WGS) entry which is preliminary data.</text>
</comment>
<dbReference type="InterPro" id="IPR000468">
    <property type="entry name" value="Barstar"/>
</dbReference>
<name>A0A1W9ZY78_MYCAN</name>
<gene>
    <name evidence="3" type="ORF">BST12_09765</name>
</gene>
<dbReference type="Pfam" id="PF01337">
    <property type="entry name" value="Barstar"/>
    <property type="match status" value="1"/>
</dbReference>
<organism evidence="3 4">
    <name type="scientific">Mycobacterium angelicum</name>
    <dbReference type="NCBI Taxonomy" id="470074"/>
    <lineage>
        <taxon>Bacteria</taxon>
        <taxon>Bacillati</taxon>
        <taxon>Actinomycetota</taxon>
        <taxon>Actinomycetes</taxon>
        <taxon>Mycobacteriales</taxon>
        <taxon>Mycobacteriaceae</taxon>
        <taxon>Mycobacterium</taxon>
    </lineage>
</organism>
<dbReference type="InterPro" id="IPR035905">
    <property type="entry name" value="Barstar-like_sf"/>
</dbReference>
<keyword evidence="4" id="KW-1185">Reference proteome</keyword>
<feature type="domain" description="Barstar (barnase inhibitor)" evidence="2">
    <location>
        <begin position="40"/>
        <end position="135"/>
    </location>
</feature>
<dbReference type="Gene3D" id="3.30.370.10">
    <property type="entry name" value="Barstar-like"/>
    <property type="match status" value="1"/>
</dbReference>